<evidence type="ECO:0000313" key="1">
    <source>
        <dbReference type="EMBL" id="KAF1771114.1"/>
    </source>
</evidence>
<name>A0A6A5HWE0_CAERE</name>
<comment type="caution">
    <text evidence="1">The sequence shown here is derived from an EMBL/GenBank/DDBJ whole genome shotgun (WGS) entry which is preliminary data.</text>
</comment>
<protein>
    <submittedName>
        <fullName evidence="1">Uncharacterized protein</fullName>
    </submittedName>
</protein>
<dbReference type="Proteomes" id="UP000483820">
    <property type="component" value="Chromosome I"/>
</dbReference>
<gene>
    <name evidence="1" type="ORF">GCK72_002939</name>
</gene>
<accession>A0A6A5HWE0</accession>
<evidence type="ECO:0000313" key="2">
    <source>
        <dbReference type="Proteomes" id="UP000483820"/>
    </source>
</evidence>
<dbReference type="GeneID" id="78773443"/>
<dbReference type="RefSeq" id="XP_053592351.1">
    <property type="nucleotide sequence ID" value="XM_053723706.1"/>
</dbReference>
<dbReference type="EMBL" id="WUAV01000001">
    <property type="protein sequence ID" value="KAF1771114.1"/>
    <property type="molecule type" value="Genomic_DNA"/>
</dbReference>
<organism evidence="1 2">
    <name type="scientific">Caenorhabditis remanei</name>
    <name type="common">Caenorhabditis vulgaris</name>
    <dbReference type="NCBI Taxonomy" id="31234"/>
    <lineage>
        <taxon>Eukaryota</taxon>
        <taxon>Metazoa</taxon>
        <taxon>Ecdysozoa</taxon>
        <taxon>Nematoda</taxon>
        <taxon>Chromadorea</taxon>
        <taxon>Rhabditida</taxon>
        <taxon>Rhabditina</taxon>
        <taxon>Rhabditomorpha</taxon>
        <taxon>Rhabditoidea</taxon>
        <taxon>Rhabditidae</taxon>
        <taxon>Peloderinae</taxon>
        <taxon>Caenorhabditis</taxon>
    </lineage>
</organism>
<reference evidence="1 2" key="1">
    <citation type="submission" date="2019-12" db="EMBL/GenBank/DDBJ databases">
        <title>Chromosome-level assembly of the Caenorhabditis remanei genome.</title>
        <authorList>
            <person name="Teterina A.A."/>
            <person name="Willis J.H."/>
            <person name="Phillips P.C."/>
        </authorList>
    </citation>
    <scope>NUCLEOTIDE SEQUENCE [LARGE SCALE GENOMIC DNA]</scope>
    <source>
        <strain evidence="1 2">PX506</strain>
        <tissue evidence="1">Whole organism</tissue>
    </source>
</reference>
<proteinExistence type="predicted"/>
<dbReference type="CTD" id="78773443"/>
<dbReference type="KEGG" id="crq:GCK72_002939"/>
<dbReference type="AlphaFoldDB" id="A0A6A5HWE0"/>
<sequence>MGKIRAKYLTYNRCEAEDVDGKELFLDFAGKLLLNAVLDGSSSQIQDRLLLAAFVVFVADHVEEWLGRSFEAAISVSLRTIQGRKA</sequence>